<evidence type="ECO:0008006" key="3">
    <source>
        <dbReference type="Google" id="ProtNLM"/>
    </source>
</evidence>
<gene>
    <name evidence="1" type="ORF">NCTC12929_01303</name>
</gene>
<evidence type="ECO:0000313" key="1">
    <source>
        <dbReference type="EMBL" id="VDH04159.1"/>
    </source>
</evidence>
<organism evidence="1 2">
    <name type="scientific">Bergeyella zoohelcum</name>
    <dbReference type="NCBI Taxonomy" id="1015"/>
    <lineage>
        <taxon>Bacteria</taxon>
        <taxon>Pseudomonadati</taxon>
        <taxon>Bacteroidota</taxon>
        <taxon>Flavobacteriia</taxon>
        <taxon>Flavobacteriales</taxon>
        <taxon>Weeksellaceae</taxon>
        <taxon>Bergeyella</taxon>
    </lineage>
</organism>
<name>A0A7Z9CH23_9FLAO</name>
<proteinExistence type="predicted"/>
<reference evidence="1 2" key="1">
    <citation type="submission" date="2018-11" db="EMBL/GenBank/DDBJ databases">
        <authorList>
            <consortium name="Pathogen Informatics"/>
        </authorList>
    </citation>
    <scope>NUCLEOTIDE SEQUENCE [LARGE SCALE GENOMIC DNA]</scope>
    <source>
        <strain evidence="1 2">NCTC12929</strain>
    </source>
</reference>
<dbReference type="AlphaFoldDB" id="A0A7Z9CH23"/>
<accession>A0A7Z9CH23</accession>
<sequence length="82" mass="8758">MATLNLINSTTGEEYEVPGIEFAEVTPKDILGSEDLGLPAPPAGQKWNLLRGSQVVDENTTLEKLGFQDGDKAQIMAKVQGA</sequence>
<dbReference type="EMBL" id="UYIV01000001">
    <property type="protein sequence ID" value="VDH04159.1"/>
    <property type="molecule type" value="Genomic_DNA"/>
</dbReference>
<protein>
    <recommendedName>
        <fullName evidence="3">Ubiquitin-like domain-containing protein</fullName>
    </recommendedName>
</protein>
<evidence type="ECO:0000313" key="2">
    <source>
        <dbReference type="Proteomes" id="UP000270205"/>
    </source>
</evidence>
<comment type="caution">
    <text evidence="1">The sequence shown here is derived from an EMBL/GenBank/DDBJ whole genome shotgun (WGS) entry which is preliminary data.</text>
</comment>
<dbReference type="Proteomes" id="UP000270205">
    <property type="component" value="Unassembled WGS sequence"/>
</dbReference>
<dbReference type="RefSeq" id="WP_125151235.1">
    <property type="nucleotide sequence ID" value="NZ_UYIV01000001.1"/>
</dbReference>